<evidence type="ECO:0000256" key="11">
    <source>
        <dbReference type="ARBA" id="ARBA00042895"/>
    </source>
</evidence>
<dbReference type="Pfam" id="PF13802">
    <property type="entry name" value="Gal_mutarotas_2"/>
    <property type="match status" value="1"/>
</dbReference>
<feature type="signal peptide" evidence="19">
    <location>
        <begin position="1"/>
        <end position="36"/>
    </location>
</feature>
<evidence type="ECO:0000256" key="17">
    <source>
        <dbReference type="RuleBase" id="RU361185"/>
    </source>
</evidence>
<sequence length="971" mass="110599">MGLIYCSALIWSLRMGNMPRPKLLLLLALCVLGAEAVDRSNFKTCDQSSFCKRHRNLQPGMSPYRALMDTVQMTPEGLSMKVLNTRNKVELQLHLAAVNINTARLTIDEINPIRERFRPTDALSKEPTIAEASILAQDDNSVTLGFLQNKAVVTSDPFRIDFLVDDELAISVNSRGLMKFEQYRKRKNNDEPAEGQENGENQEGEKQEGEGDEEKPVEEEDEPGMWEETFKSHHDSKPYGPSSVGLDFSFPGVEHVYGIPEHADTFALKTTTSGEPYRLYNLDVFEYELHNPMALYGSIPVMIAHNAQRTVGLFWMNAAETWIDISSNTAGKTVFGKMLDYVKGGSEMPQTDTHWISESGVIDVFFMLGPNPGQVFSQYTDLTGKPAMPPLFAIAYHQSRWNYNDEEDVKNVDAGFDDNDIPYDVLWLDIEHTDGKRYMTWDKHKFPTPKDMQDRVAAKGRKMVVIVDPHIKRDDNYHIHKDAKDHGYYVKSKDGGDFEGWCWPGSSSYLDFINPTVRDWWASRFDLGTFEGSTKNLFIWNDMNEPSVFNGPEITMHKDAVHYGGWEHRDVHNIFGMYLPKSTYLGLMQRSHGKERPFVLSRAFFAGYHRYGAVWTGDNTAEWGHLQISIPMLLSLSVAGQSFVGADVGGFFKNPDSELLLRWYQAAAYQPFFRAHAHLDTRRREPWLFDKETMGGIREAIRARYALLPYWYTLFYQAATRGMPVMRPLWVEFPQDTSTFATEDEFMIGYALLAHPVTEAGASGVQVYFPGEGQVWYDVDTHKRHNGGVTEYIPVTLTKIPVFQKGGTIVARKERIRRASSLTSRDPYTFTIALDKQGTATGELFVDDGHSFKYRDNNRFLHKNYLFENNKLISRTMDMNGEFETKSWVERIIIIGLPKAPTTVTIDGVRDIMIDKKNLEFRYTPDTQTLVIRKPAVNVAQNWSITLQNLPCCYMGGDRGEGLGSYLCGNR</sequence>
<dbReference type="FunFam" id="2.60.40.1180:FF:000023">
    <property type="entry name" value="neutral alpha-glucosidase AB isoform X2"/>
    <property type="match status" value="1"/>
</dbReference>
<reference evidence="24" key="1">
    <citation type="submission" date="2025-08" db="UniProtKB">
        <authorList>
            <consortium name="RefSeq"/>
        </authorList>
    </citation>
    <scope>IDENTIFICATION</scope>
    <source>
        <tissue evidence="24">Gonad</tissue>
    </source>
</reference>
<evidence type="ECO:0000313" key="23">
    <source>
        <dbReference type="Proteomes" id="UP000515135"/>
    </source>
</evidence>
<evidence type="ECO:0000259" key="22">
    <source>
        <dbReference type="Pfam" id="PF21365"/>
    </source>
</evidence>
<evidence type="ECO:0000256" key="8">
    <source>
        <dbReference type="ARBA" id="ARBA00023034"/>
    </source>
</evidence>
<feature type="chain" id="PRO_5027656061" description="Neutral alpha-glucosidase AB" evidence="19">
    <location>
        <begin position="37"/>
        <end position="971"/>
    </location>
</feature>
<accession>A0A6P4ZC85</accession>
<evidence type="ECO:0000256" key="10">
    <source>
        <dbReference type="ARBA" id="ARBA00023295"/>
    </source>
</evidence>
<dbReference type="AlphaFoldDB" id="A0A6P4ZC85"/>
<evidence type="ECO:0000256" key="7">
    <source>
        <dbReference type="ARBA" id="ARBA00022824"/>
    </source>
</evidence>
<dbReference type="Pfam" id="PF01055">
    <property type="entry name" value="Glyco_hydro_31_2nd"/>
    <property type="match status" value="1"/>
</dbReference>
<dbReference type="InterPro" id="IPR017853">
    <property type="entry name" value="GH"/>
</dbReference>
<dbReference type="Proteomes" id="UP000515135">
    <property type="component" value="Unplaced"/>
</dbReference>
<keyword evidence="5 19" id="KW-0732">Signal</keyword>
<feature type="compositionally biased region" description="Acidic residues" evidence="18">
    <location>
        <begin position="210"/>
        <end position="223"/>
    </location>
</feature>
<evidence type="ECO:0000256" key="3">
    <source>
        <dbReference type="ARBA" id="ARBA00004833"/>
    </source>
</evidence>
<dbReference type="FunFam" id="3.20.20.80:FF:000046">
    <property type="entry name" value="Glucosidase alpha, neutral C"/>
    <property type="match status" value="1"/>
</dbReference>
<dbReference type="GO" id="GO:0006491">
    <property type="term" value="P:N-glycan processing"/>
    <property type="evidence" value="ECO:0007669"/>
    <property type="project" value="TreeGrafter"/>
</dbReference>
<keyword evidence="9" id="KW-0325">Glycoprotein</keyword>
<evidence type="ECO:0000256" key="13">
    <source>
        <dbReference type="ARBA" id="ARBA00052396"/>
    </source>
</evidence>
<comment type="catalytic activity">
    <reaction evidence="12">
        <text>N(4)-(alpha-D-Glc-(1-&gt;3)-alpha-D-Man-(1-&gt;2)-alpha-D-Man-(1-&gt;2)-alpha-D-Man-(1-&gt;3)-[alpha-D-Man-(1-&gt;2)-alpha-D-Man-(1-&gt;3)-[alpha-D-Man-(1-&gt;2)-alpha-D-Man-(1-&gt;6)]-alpha-D-Man-(1-&gt;6)]-beta-D-Man-(1-&gt;4)-beta-D-GlcNAc-(1-&gt;4)-beta-D-GlcNAc)-L-asparaginyl-[protein] + H2O = N(4)-(alpha-D-Man-(1-&gt;2)-alpha-D-Man-(1-&gt;2)-alpha-D-Man-(1-&gt;3)-[alpha-D-Man-(1-&gt;2)-alpha-D-Man-(1-&gt;3)-[alpha-D-Man-(1-&gt;2)-alpha-D-Man-(1-&gt;6)]-alpha-D-Man-(1-&gt;6)]-beta-D-Man-(1-&gt;4)-beta-D-GlcNAc-(1-&gt;4)-beta-D-GlcNAc)-L-asparaginyl-[protein] (N-glucan mannose isomer 9A1,2,3B1,2,3) + beta-D-glucose</text>
        <dbReference type="Rhea" id="RHEA:56000"/>
        <dbReference type="Rhea" id="RHEA-COMP:14356"/>
        <dbReference type="Rhea" id="RHEA-COMP:14357"/>
        <dbReference type="ChEBI" id="CHEBI:15377"/>
        <dbReference type="ChEBI" id="CHEBI:15903"/>
        <dbReference type="ChEBI" id="CHEBI:59080"/>
        <dbReference type="ChEBI" id="CHEBI:139493"/>
        <dbReference type="EC" id="3.2.1.207"/>
    </reaction>
</comment>
<dbReference type="GO" id="GO:0005783">
    <property type="term" value="C:endoplasmic reticulum"/>
    <property type="evidence" value="ECO:0007669"/>
    <property type="project" value="UniProtKB-SubCell"/>
</dbReference>
<evidence type="ECO:0000256" key="16">
    <source>
        <dbReference type="ARBA" id="ARBA00080367"/>
    </source>
</evidence>
<evidence type="ECO:0000256" key="18">
    <source>
        <dbReference type="SAM" id="MobiDB-lite"/>
    </source>
</evidence>
<feature type="domain" description="Glycoside hydrolase family 31 N-terminal" evidence="21">
    <location>
        <begin position="93"/>
        <end position="324"/>
    </location>
</feature>
<dbReference type="EC" id="3.2.1.207" evidence="14"/>
<evidence type="ECO:0000256" key="12">
    <source>
        <dbReference type="ARBA" id="ARBA00050632"/>
    </source>
</evidence>
<dbReference type="InterPro" id="IPR000322">
    <property type="entry name" value="Glyco_hydro_31_TIM"/>
</dbReference>
<dbReference type="PANTHER" id="PTHR22762">
    <property type="entry name" value="ALPHA-GLUCOSIDASE"/>
    <property type="match status" value="1"/>
</dbReference>
<dbReference type="RefSeq" id="XP_019627296.1">
    <property type="nucleotide sequence ID" value="XM_019771737.1"/>
</dbReference>
<evidence type="ECO:0000256" key="9">
    <source>
        <dbReference type="ARBA" id="ARBA00023180"/>
    </source>
</evidence>
<evidence type="ECO:0000256" key="2">
    <source>
        <dbReference type="ARBA" id="ARBA00004555"/>
    </source>
</evidence>
<organism evidence="23 24">
    <name type="scientific">Branchiostoma belcheri</name>
    <name type="common">Amphioxus</name>
    <dbReference type="NCBI Taxonomy" id="7741"/>
    <lineage>
        <taxon>Eukaryota</taxon>
        <taxon>Metazoa</taxon>
        <taxon>Chordata</taxon>
        <taxon>Cephalochordata</taxon>
        <taxon>Leptocardii</taxon>
        <taxon>Amphioxiformes</taxon>
        <taxon>Branchiostomatidae</taxon>
        <taxon>Branchiostoma</taxon>
    </lineage>
</organism>
<dbReference type="CDD" id="cd14752">
    <property type="entry name" value="GH31_N"/>
    <property type="match status" value="1"/>
</dbReference>
<dbReference type="FunFam" id="3.20.20.80:FF:000039">
    <property type="entry name" value="Glucosidase, alpha neutral C"/>
    <property type="match status" value="1"/>
</dbReference>
<dbReference type="GO" id="GO:0005975">
    <property type="term" value="P:carbohydrate metabolic process"/>
    <property type="evidence" value="ECO:0007669"/>
    <property type="project" value="InterPro"/>
</dbReference>
<keyword evidence="23" id="KW-1185">Reference proteome</keyword>
<dbReference type="Pfam" id="PF21365">
    <property type="entry name" value="Glyco_hydro_31_3rd"/>
    <property type="match status" value="1"/>
</dbReference>
<dbReference type="SUPFAM" id="SSF51011">
    <property type="entry name" value="Glycosyl hydrolase domain"/>
    <property type="match status" value="1"/>
</dbReference>
<dbReference type="Gene3D" id="3.20.20.80">
    <property type="entry name" value="Glycosidases"/>
    <property type="match status" value="1"/>
</dbReference>
<name>A0A6P4ZC85_BRABE</name>
<feature type="domain" description="Glycosyl hydrolase family 31 C-terminal" evidence="22">
    <location>
        <begin position="722"/>
        <end position="810"/>
    </location>
</feature>
<evidence type="ECO:0000256" key="14">
    <source>
        <dbReference type="ARBA" id="ARBA00067008"/>
    </source>
</evidence>
<dbReference type="InterPro" id="IPR011013">
    <property type="entry name" value="Gal_mutarotase_sf_dom"/>
</dbReference>
<keyword evidence="8" id="KW-0333">Golgi apparatus</keyword>
<dbReference type="InterPro" id="IPR025887">
    <property type="entry name" value="Glyco_hydro_31_N_dom"/>
</dbReference>
<evidence type="ECO:0000256" key="19">
    <source>
        <dbReference type="SAM" id="SignalP"/>
    </source>
</evidence>
<keyword evidence="10 17" id="KW-0326">Glycosidase</keyword>
<dbReference type="GO" id="GO:0033919">
    <property type="term" value="F:glucan 1,3-alpha-glucosidase activity"/>
    <property type="evidence" value="ECO:0007669"/>
    <property type="project" value="UniProtKB-ARBA"/>
</dbReference>
<dbReference type="SUPFAM" id="SSF74650">
    <property type="entry name" value="Galactose mutarotase-like"/>
    <property type="match status" value="1"/>
</dbReference>
<dbReference type="PROSITE" id="PS00129">
    <property type="entry name" value="GLYCOSYL_HYDROL_F31_1"/>
    <property type="match status" value="1"/>
</dbReference>
<comment type="similarity">
    <text evidence="4 17">Belongs to the glycosyl hydrolase 31 family.</text>
</comment>
<dbReference type="InterPro" id="IPR048395">
    <property type="entry name" value="Glyco_hydro_31_C"/>
</dbReference>
<dbReference type="GeneID" id="109472162"/>
<comment type="subcellular location">
    <subcellularLocation>
        <location evidence="1">Endoplasmic reticulum</location>
    </subcellularLocation>
    <subcellularLocation>
        <location evidence="2">Golgi apparatus</location>
    </subcellularLocation>
</comment>
<dbReference type="KEGG" id="bbel:109472162"/>
<dbReference type="OrthoDB" id="3237269at2759"/>
<dbReference type="SUPFAM" id="SSF51445">
    <property type="entry name" value="(Trans)glycosidases"/>
    <property type="match status" value="1"/>
</dbReference>
<dbReference type="FunFam" id="2.60.40.1760:FF:000002">
    <property type="entry name" value="neutral alpha-glucosidase AB isoform X1"/>
    <property type="match status" value="1"/>
</dbReference>
<evidence type="ECO:0000256" key="5">
    <source>
        <dbReference type="ARBA" id="ARBA00022729"/>
    </source>
</evidence>
<keyword evidence="7" id="KW-0256">Endoplasmic reticulum</keyword>
<dbReference type="Gene3D" id="2.60.40.1180">
    <property type="entry name" value="Golgi alpha-mannosidase II"/>
    <property type="match status" value="2"/>
</dbReference>
<keyword evidence="6 17" id="KW-0378">Hydrolase</keyword>
<feature type="domain" description="Glycoside hydrolase family 31 TIM barrel" evidence="20">
    <location>
        <begin position="386"/>
        <end position="714"/>
    </location>
</feature>
<dbReference type="GO" id="GO:0106407">
    <property type="term" value="F:Glc2Man9GlcNAc2 oligosaccharide glucosidase activity"/>
    <property type="evidence" value="ECO:0007669"/>
    <property type="project" value="UniProtKB-EC"/>
</dbReference>
<dbReference type="InterPro" id="IPR030458">
    <property type="entry name" value="Glyco_hydro_31_AS"/>
</dbReference>
<dbReference type="GO" id="GO:0030246">
    <property type="term" value="F:carbohydrate binding"/>
    <property type="evidence" value="ECO:0007669"/>
    <property type="project" value="InterPro"/>
</dbReference>
<evidence type="ECO:0000256" key="4">
    <source>
        <dbReference type="ARBA" id="ARBA00007806"/>
    </source>
</evidence>
<evidence type="ECO:0000256" key="1">
    <source>
        <dbReference type="ARBA" id="ARBA00004240"/>
    </source>
</evidence>
<dbReference type="Gene3D" id="2.60.40.1760">
    <property type="entry name" value="glycosyl hydrolase (family 31)"/>
    <property type="match status" value="1"/>
</dbReference>
<feature type="region of interest" description="Disordered" evidence="18">
    <location>
        <begin position="187"/>
        <end position="223"/>
    </location>
</feature>
<gene>
    <name evidence="24" type="primary">LOC109472162</name>
</gene>
<evidence type="ECO:0000259" key="20">
    <source>
        <dbReference type="Pfam" id="PF01055"/>
    </source>
</evidence>
<dbReference type="PANTHER" id="PTHR22762:SF54">
    <property type="entry name" value="BCDNA.GH04962"/>
    <property type="match status" value="1"/>
</dbReference>
<comment type="pathway">
    <text evidence="3">Glycan metabolism; N-glycan metabolism.</text>
</comment>
<protein>
    <recommendedName>
        <fullName evidence="15">Neutral alpha-glucosidase AB</fullName>
        <ecNumber evidence="14">3.2.1.207</ecNumber>
    </recommendedName>
    <alternativeName>
        <fullName evidence="16">Alpha-glucosidase 2</fullName>
    </alternativeName>
    <alternativeName>
        <fullName evidence="11">Glucosidase II subunit alpha</fullName>
    </alternativeName>
</protein>
<dbReference type="CDD" id="cd06603">
    <property type="entry name" value="GH31_GANC_GANAB_alpha"/>
    <property type="match status" value="1"/>
</dbReference>
<dbReference type="InterPro" id="IPR013780">
    <property type="entry name" value="Glyco_hydro_b"/>
</dbReference>
<evidence type="ECO:0000259" key="21">
    <source>
        <dbReference type="Pfam" id="PF13802"/>
    </source>
</evidence>
<comment type="catalytic activity">
    <reaction evidence="13">
        <text>N(4)-(alpha-D-Glc-(1-&gt;3)-alpha-D-Glc-(1-&gt;3)-alpha-D-Man-(1-&gt;2)-alpha-D-Man-(1-&gt;2)-alpha-D-Man-(1-&gt;3)-[alpha-D-Man-(1-&gt;2)-alpha-D-Man-(1-&gt;3)-[alpha-D-Man-(1-&gt;2)-alpha-D-Man-(1-&gt;6)]-alpha-D-Man-(1-&gt;6)]-beta-D-Man-(1-&gt;4)-beta-D-GlcNAc-(1-&gt;4)-beta-D-GlcNAc)-L-asparaginyl-[protein] + H2O = N(4)-(alpha-D-Glc-(1-&gt;3)-alpha-D-Man-(1-&gt;2)-alpha-D-Man-(1-&gt;2)-alpha-D-Man-(1-&gt;3)-[alpha-D-Man-(1-&gt;2)-alpha-D-Man-(1-&gt;3)-[alpha-D-Man-(1-&gt;2)-alpha-D-Man-(1-&gt;6)]-alpha-D-Man-(1-&gt;6)]-beta-D-Man-(1-&gt;4)-beta-D-GlcNAc-(1-&gt;4)-beta-D-GlcNAc)-L-asparaginyl-[protein] + beta-D-glucose</text>
        <dbReference type="Rhea" id="RHEA:55996"/>
        <dbReference type="Rhea" id="RHEA-COMP:14355"/>
        <dbReference type="Rhea" id="RHEA-COMP:14357"/>
        <dbReference type="ChEBI" id="CHEBI:15377"/>
        <dbReference type="ChEBI" id="CHEBI:15903"/>
        <dbReference type="ChEBI" id="CHEBI:59080"/>
        <dbReference type="ChEBI" id="CHEBI:59082"/>
        <dbReference type="EC" id="3.2.1.207"/>
    </reaction>
</comment>
<evidence type="ECO:0000313" key="24">
    <source>
        <dbReference type="RefSeq" id="XP_019627296.1"/>
    </source>
</evidence>
<evidence type="ECO:0000256" key="15">
    <source>
        <dbReference type="ARBA" id="ARBA00069533"/>
    </source>
</evidence>
<proteinExistence type="inferred from homology"/>
<evidence type="ECO:0000256" key="6">
    <source>
        <dbReference type="ARBA" id="ARBA00022801"/>
    </source>
</evidence>
<dbReference type="GO" id="GO:0005794">
    <property type="term" value="C:Golgi apparatus"/>
    <property type="evidence" value="ECO:0007669"/>
    <property type="project" value="UniProtKB-SubCell"/>
</dbReference>